<sequence>MKRLCLAQAKLLMKDRITSPKSPQLQALRSRRKWSILANGRKCTAGEQRINLEFPLLKLTQMLAIHNLRQASILTR</sequence>
<evidence type="ECO:0000313" key="1">
    <source>
        <dbReference type="EMBL" id="KXV15319.1"/>
    </source>
</evidence>
<proteinExistence type="predicted"/>
<dbReference type="PATRIC" id="fig|178901.13.peg.1964"/>
<accession>A0A149RMK6</accession>
<dbReference type="Proteomes" id="UP000075526">
    <property type="component" value="Unassembled WGS sequence"/>
</dbReference>
<dbReference type="EMBL" id="LHZF01000166">
    <property type="protein sequence ID" value="KXV15319.1"/>
    <property type="molecule type" value="Genomic_DNA"/>
</dbReference>
<gene>
    <name evidence="1" type="ORF">AD933_09250</name>
</gene>
<reference evidence="1 2" key="1">
    <citation type="submission" date="2015-06" db="EMBL/GenBank/DDBJ databases">
        <title>Improved classification and identification of acetic acid bacteria using matrix-assisted laser desorption/ionization time-of-flight mass spectrometry; Gluconobacter nephelii and Gluconobacter uchimurae are later heterotypic synonyms of Gluconobacter japonicus and Gluconobacter oxydans, respectively.</title>
        <authorList>
            <person name="Li L."/>
            <person name="Cleenwerck I."/>
            <person name="De Vuyst L."/>
            <person name="Vandamme P."/>
        </authorList>
    </citation>
    <scope>NUCLEOTIDE SEQUENCE [LARGE SCALE GENOMIC DNA]</scope>
    <source>
        <strain evidence="1 2">LMG 1552</strain>
    </source>
</reference>
<protein>
    <submittedName>
        <fullName evidence="1">Uncharacterized protein</fullName>
    </submittedName>
</protein>
<dbReference type="AlphaFoldDB" id="A0A149RMK6"/>
<name>A0A149RMK6_9PROT</name>
<organism evidence="1 2">
    <name type="scientific">Acetobacter malorum</name>
    <dbReference type="NCBI Taxonomy" id="178901"/>
    <lineage>
        <taxon>Bacteria</taxon>
        <taxon>Pseudomonadati</taxon>
        <taxon>Pseudomonadota</taxon>
        <taxon>Alphaproteobacteria</taxon>
        <taxon>Acetobacterales</taxon>
        <taxon>Acetobacteraceae</taxon>
        <taxon>Acetobacter</taxon>
    </lineage>
</organism>
<evidence type="ECO:0000313" key="2">
    <source>
        <dbReference type="Proteomes" id="UP000075526"/>
    </source>
</evidence>
<comment type="caution">
    <text evidence="1">The sequence shown here is derived from an EMBL/GenBank/DDBJ whole genome shotgun (WGS) entry which is preliminary data.</text>
</comment>